<dbReference type="AlphaFoldDB" id="A0A1X7U4P9"/>
<dbReference type="OrthoDB" id="442677at2759"/>
<name>A0A1X7U4P9_AMPQE</name>
<organism evidence="1">
    <name type="scientific">Amphimedon queenslandica</name>
    <name type="common">Sponge</name>
    <dbReference type="NCBI Taxonomy" id="400682"/>
    <lineage>
        <taxon>Eukaryota</taxon>
        <taxon>Metazoa</taxon>
        <taxon>Porifera</taxon>
        <taxon>Demospongiae</taxon>
        <taxon>Heteroscleromorpha</taxon>
        <taxon>Haplosclerida</taxon>
        <taxon>Niphatidae</taxon>
        <taxon>Amphimedon</taxon>
    </lineage>
</organism>
<reference evidence="1" key="1">
    <citation type="submission" date="2017-05" db="UniProtKB">
        <authorList>
            <consortium name="EnsemblMetazoa"/>
        </authorList>
    </citation>
    <scope>IDENTIFICATION</scope>
</reference>
<sequence length="114" mass="12701">MYLHSKVFMGLSKSVGPQVFIIFGQQCSAASTWRCLGSLVATTASDAKSTTYNINMHILLMYFDKVYVLFSVSKHQIFLDSFNGLRVGSSIALPPRGAAWGHYYPYDSRDCDSD</sequence>
<accession>A0A1X7U4P9</accession>
<dbReference type="EnsemblMetazoa" id="Aqu2.1.22436_001">
    <property type="protein sequence ID" value="Aqu2.1.22436_001"/>
    <property type="gene ID" value="Aqu2.1.22436"/>
</dbReference>
<evidence type="ECO:0000313" key="1">
    <source>
        <dbReference type="EnsemblMetazoa" id="Aqu2.1.22436_001"/>
    </source>
</evidence>
<proteinExistence type="predicted"/>
<dbReference type="InParanoid" id="A0A1X7U4P9"/>
<protein>
    <submittedName>
        <fullName evidence="1">Uncharacterized protein</fullName>
    </submittedName>
</protein>